<sequence>MVQVFNHEALLRARIELNLTQEQLAAAVGVDVRTYRRYETGAVNDPTEGFSVRHPTRRRMIERLSAELGLPGDELLIPRPTPGPAPPAAPPQIEPPRALAPEPTSPDAPPAPLPPSPPSLRPLHVHALQRARHFVGRDAILAELRLWVDAPRPEPRVLTLLGVGGAGKTSILEHLLAELGDAPREGGVFVWSFYEDQRIEAFLSEALRYFAAGAAFPPGERLLRLEETLRAGPPHLLALDGLEVVQAEGGAGRAHGEIVDPLLRRLFCALARGLGVARALVTSRFALADLDPWTGQGSRGLPLSTLTTSEAALLLRRWGVHGDERTLRDLSATSGGHALSVAVLGSYVGGLLGGDPAAVRAATLADAALDDPLARRLARVLSAYASALPPAERDLLARLSLLPAAAAPDALLAMIHGGGDLAGAMLGWGPAELRRGLGRLERLGLVFTSPAPDPRYSTHPFIREHFRALAPPDAASTLLQRGPLAPGSISTLPPPPPDPLASAPRRAPRDPASLDLHEALLHQLLDAGRARDAWDVYTRSLGGFTHLGLVLGEMSRGARVLRAFSTIEPPTIAPPTIEPPTIAPPTIAPPTIAPPGSDDPQNLPDDLPPLVRAELAYERGLYAAALGDLAFARRCYEAHNTLGESLGASIHLTTGLRTLAYTERLAGAFSRALHLIDASIALAEREGYTSHLTRGLALRAILLHDLGEGAAAAQGFAAARAHGDRLAARRGLWEVERMLALGAWQEAEEATRSVLHQSARLGWQGHTSHAHALLGRATLERGDLGAAAEHLTLARQWVATSGEVEAALRCHELAARLALAVAGETPLDGAAAGSTLARATQEAEAGLHLATLCGFAPARTRLAILAARAALPRGAAIAATAARAALASADPGDAWGRLDALSWAGALAQRAGDPAAAQLLQQAATLRAQLQ</sequence>
<dbReference type="CDD" id="cd00093">
    <property type="entry name" value="HTH_XRE"/>
    <property type="match status" value="1"/>
</dbReference>
<gene>
    <name evidence="3" type="ORF">CAP_6818</name>
</gene>
<dbReference type="PROSITE" id="PS50943">
    <property type="entry name" value="HTH_CROC1"/>
    <property type="match status" value="1"/>
</dbReference>
<evidence type="ECO:0000256" key="1">
    <source>
        <dbReference type="SAM" id="MobiDB-lite"/>
    </source>
</evidence>
<dbReference type="InterPro" id="IPR027417">
    <property type="entry name" value="P-loop_NTPase"/>
</dbReference>
<dbReference type="Pfam" id="PF01381">
    <property type="entry name" value="HTH_3"/>
    <property type="match status" value="1"/>
</dbReference>
<proteinExistence type="predicted"/>
<organism evidence="3 4">
    <name type="scientific">Chondromyces apiculatus DSM 436</name>
    <dbReference type="NCBI Taxonomy" id="1192034"/>
    <lineage>
        <taxon>Bacteria</taxon>
        <taxon>Pseudomonadati</taxon>
        <taxon>Myxococcota</taxon>
        <taxon>Polyangia</taxon>
        <taxon>Polyangiales</taxon>
        <taxon>Polyangiaceae</taxon>
        <taxon>Chondromyces</taxon>
    </lineage>
</organism>
<dbReference type="PANTHER" id="PTHR48125:SF10">
    <property type="entry name" value="OS12G0136300 PROTEIN"/>
    <property type="match status" value="1"/>
</dbReference>
<dbReference type="Gene3D" id="1.10.260.40">
    <property type="entry name" value="lambda repressor-like DNA-binding domains"/>
    <property type="match status" value="1"/>
</dbReference>
<dbReference type="OrthoDB" id="5481351at2"/>
<feature type="region of interest" description="Disordered" evidence="1">
    <location>
        <begin position="480"/>
        <end position="510"/>
    </location>
</feature>
<dbReference type="SUPFAM" id="SSF47413">
    <property type="entry name" value="lambda repressor-like DNA-binding domains"/>
    <property type="match status" value="1"/>
</dbReference>
<dbReference type="SMART" id="SM00530">
    <property type="entry name" value="HTH_XRE"/>
    <property type="match status" value="1"/>
</dbReference>
<dbReference type="eggNOG" id="COG1672">
    <property type="taxonomic scope" value="Bacteria"/>
</dbReference>
<dbReference type="InterPro" id="IPR001387">
    <property type="entry name" value="Cro/C1-type_HTH"/>
</dbReference>
<comment type="caution">
    <text evidence="3">The sequence shown here is derived from an EMBL/GenBank/DDBJ whole genome shotgun (WGS) entry which is preliminary data.</text>
</comment>
<accession>A0A017TGQ3</accession>
<dbReference type="RefSeq" id="WP_044236531.1">
    <property type="nucleotide sequence ID" value="NZ_ASRX01000006.1"/>
</dbReference>
<feature type="compositionally biased region" description="Pro residues" evidence="1">
    <location>
        <begin position="79"/>
        <end position="94"/>
    </location>
</feature>
<feature type="compositionally biased region" description="Pro residues" evidence="1">
    <location>
        <begin position="571"/>
        <end position="593"/>
    </location>
</feature>
<dbReference type="AlphaFoldDB" id="A0A017TGQ3"/>
<dbReference type="PANTHER" id="PTHR48125">
    <property type="entry name" value="LP07818P1"/>
    <property type="match status" value="1"/>
</dbReference>
<evidence type="ECO:0000259" key="2">
    <source>
        <dbReference type="PROSITE" id="PS50943"/>
    </source>
</evidence>
<feature type="compositionally biased region" description="Pro residues" evidence="1">
    <location>
        <begin position="103"/>
        <end position="120"/>
    </location>
</feature>
<feature type="region of interest" description="Disordered" evidence="1">
    <location>
        <begin position="71"/>
        <end position="122"/>
    </location>
</feature>
<evidence type="ECO:0000313" key="3">
    <source>
        <dbReference type="EMBL" id="EYF07796.1"/>
    </source>
</evidence>
<dbReference type="InterPro" id="IPR010982">
    <property type="entry name" value="Lambda_DNA-bd_dom_sf"/>
</dbReference>
<dbReference type="Proteomes" id="UP000019678">
    <property type="component" value="Unassembled WGS sequence"/>
</dbReference>
<dbReference type="GO" id="GO:0003677">
    <property type="term" value="F:DNA binding"/>
    <property type="evidence" value="ECO:0007669"/>
    <property type="project" value="InterPro"/>
</dbReference>
<keyword evidence="4" id="KW-1185">Reference proteome</keyword>
<feature type="domain" description="HTH cro/C1-type" evidence="2">
    <location>
        <begin position="10"/>
        <end position="75"/>
    </location>
</feature>
<dbReference type="Gene3D" id="3.40.50.300">
    <property type="entry name" value="P-loop containing nucleotide triphosphate hydrolases"/>
    <property type="match status" value="1"/>
</dbReference>
<dbReference type="EMBL" id="ASRX01000006">
    <property type="protein sequence ID" value="EYF07796.1"/>
    <property type="molecule type" value="Genomic_DNA"/>
</dbReference>
<reference evidence="3 4" key="1">
    <citation type="submission" date="2013-05" db="EMBL/GenBank/DDBJ databases">
        <title>Genome assembly of Chondromyces apiculatus DSM 436.</title>
        <authorList>
            <person name="Sharma G."/>
            <person name="Khatri I."/>
            <person name="Kaur C."/>
            <person name="Mayilraj S."/>
            <person name="Subramanian S."/>
        </authorList>
    </citation>
    <scope>NUCLEOTIDE SEQUENCE [LARGE SCALE GENOMIC DNA]</scope>
    <source>
        <strain evidence="3 4">DSM 436</strain>
    </source>
</reference>
<evidence type="ECO:0000313" key="4">
    <source>
        <dbReference type="Proteomes" id="UP000019678"/>
    </source>
</evidence>
<name>A0A017TGQ3_9BACT</name>
<feature type="compositionally biased region" description="Low complexity" evidence="1">
    <location>
        <begin position="500"/>
        <end position="510"/>
    </location>
</feature>
<feature type="region of interest" description="Disordered" evidence="1">
    <location>
        <begin position="571"/>
        <end position="605"/>
    </location>
</feature>
<protein>
    <recommendedName>
        <fullName evidence="2">HTH cro/C1-type domain-containing protein</fullName>
    </recommendedName>
</protein>
<dbReference type="STRING" id="1192034.CAP_6818"/>
<feature type="compositionally biased region" description="Low complexity" evidence="1">
    <location>
        <begin position="594"/>
        <end position="605"/>
    </location>
</feature>
<dbReference type="SUPFAM" id="SSF52540">
    <property type="entry name" value="P-loop containing nucleoside triphosphate hydrolases"/>
    <property type="match status" value="1"/>
</dbReference>